<dbReference type="InterPro" id="IPR001611">
    <property type="entry name" value="Leu-rich_rpt"/>
</dbReference>
<proteinExistence type="inferred from homology"/>
<accession>A0A2G2V8E3</accession>
<dbReference type="GO" id="GO:0005886">
    <property type="term" value="C:plasma membrane"/>
    <property type="evidence" value="ECO:0007669"/>
    <property type="project" value="UniProtKB-SubCell"/>
</dbReference>
<dbReference type="OrthoDB" id="1292894at2759"/>
<evidence type="ECO:0000313" key="12">
    <source>
        <dbReference type="Proteomes" id="UP000224567"/>
    </source>
</evidence>
<comment type="subcellular location">
    <subcellularLocation>
        <location evidence="1">Cell membrane</location>
        <topology evidence="1">Single-pass type I membrane protein</topology>
    </subcellularLocation>
</comment>
<evidence type="ECO:0000256" key="9">
    <source>
        <dbReference type="ARBA" id="ARBA00023170"/>
    </source>
</evidence>
<protein>
    <submittedName>
        <fullName evidence="11">Uncharacterized protein</fullName>
    </submittedName>
</protein>
<dbReference type="Gene3D" id="3.80.10.10">
    <property type="entry name" value="Ribonuclease Inhibitor"/>
    <property type="match status" value="1"/>
</dbReference>
<dbReference type="AlphaFoldDB" id="A0A2G2V8E3"/>
<sequence length="121" mass="13656">MKRVNQTRMESSSTRNGYYQDSVTLVTKGLKYEVESILSLYTTVDFSSNIFERHIPGIIGDLIALRVLNLSYNELQGHIPPSLENLPLVESLDLSSNHLEGKIPEQLTSLSFLQFLNLSNN</sequence>
<dbReference type="Pfam" id="PF13855">
    <property type="entry name" value="LRR_8"/>
    <property type="match status" value="1"/>
</dbReference>
<keyword evidence="5" id="KW-0812">Transmembrane</keyword>
<keyword evidence="10" id="KW-0325">Glycoprotein</keyword>
<evidence type="ECO:0000256" key="5">
    <source>
        <dbReference type="ARBA" id="ARBA00022692"/>
    </source>
</evidence>
<keyword evidence="8" id="KW-0472">Membrane</keyword>
<evidence type="ECO:0000256" key="2">
    <source>
        <dbReference type="ARBA" id="ARBA00009592"/>
    </source>
</evidence>
<dbReference type="Proteomes" id="UP000224567">
    <property type="component" value="Unassembled WGS sequence"/>
</dbReference>
<comment type="similarity">
    <text evidence="2">Belongs to the RLP family.</text>
</comment>
<dbReference type="STRING" id="33114.A0A2G2V8E3"/>
<gene>
    <name evidence="11" type="ORF">CQW23_31126</name>
</gene>
<dbReference type="SUPFAM" id="SSF52058">
    <property type="entry name" value="L domain-like"/>
    <property type="match status" value="1"/>
</dbReference>
<evidence type="ECO:0000256" key="8">
    <source>
        <dbReference type="ARBA" id="ARBA00023136"/>
    </source>
</evidence>
<evidence type="ECO:0000313" key="11">
    <source>
        <dbReference type="EMBL" id="PHT29254.1"/>
    </source>
</evidence>
<comment type="caution">
    <text evidence="11">The sequence shown here is derived from an EMBL/GenBank/DDBJ whole genome shotgun (WGS) entry which is preliminary data.</text>
</comment>
<evidence type="ECO:0000256" key="7">
    <source>
        <dbReference type="ARBA" id="ARBA00022989"/>
    </source>
</evidence>
<dbReference type="PANTHER" id="PTHR27004">
    <property type="entry name" value="RECEPTOR-LIKE PROTEIN 12 ISOFORM X1"/>
    <property type="match status" value="1"/>
</dbReference>
<evidence type="ECO:0000256" key="6">
    <source>
        <dbReference type="ARBA" id="ARBA00022737"/>
    </source>
</evidence>
<keyword evidence="3" id="KW-1003">Cell membrane</keyword>
<keyword evidence="7" id="KW-1133">Transmembrane helix</keyword>
<reference evidence="12" key="2">
    <citation type="journal article" date="2017" name="J. Anim. Genet.">
        <title>Multiple reference genome sequences of hot pepper reveal the massive evolution of plant disease resistance genes by retroduplication.</title>
        <authorList>
            <person name="Kim S."/>
            <person name="Park J."/>
            <person name="Yeom S.-I."/>
            <person name="Kim Y.-M."/>
            <person name="Seo E."/>
            <person name="Kim K.-T."/>
            <person name="Kim M.-S."/>
            <person name="Lee J.M."/>
            <person name="Cheong K."/>
            <person name="Shin H.-S."/>
            <person name="Kim S.-B."/>
            <person name="Han K."/>
            <person name="Lee J."/>
            <person name="Park M."/>
            <person name="Lee H.-A."/>
            <person name="Lee H.-Y."/>
            <person name="Lee Y."/>
            <person name="Oh S."/>
            <person name="Lee J.H."/>
            <person name="Choi E."/>
            <person name="Choi E."/>
            <person name="Lee S.E."/>
            <person name="Jeon J."/>
            <person name="Kim H."/>
            <person name="Choi G."/>
            <person name="Song H."/>
            <person name="Lee J."/>
            <person name="Lee S.-C."/>
            <person name="Kwon J.-K."/>
            <person name="Lee H.-Y."/>
            <person name="Koo N."/>
            <person name="Hong Y."/>
            <person name="Kim R.W."/>
            <person name="Kang W.-H."/>
            <person name="Huh J.H."/>
            <person name="Kang B.-C."/>
            <person name="Yang T.-J."/>
            <person name="Lee Y.-H."/>
            <person name="Bennetzen J.L."/>
            <person name="Choi D."/>
        </authorList>
    </citation>
    <scope>NUCLEOTIDE SEQUENCE [LARGE SCALE GENOMIC DNA]</scope>
    <source>
        <strain evidence="12">cv. PBC81</strain>
    </source>
</reference>
<evidence type="ECO:0000256" key="1">
    <source>
        <dbReference type="ARBA" id="ARBA00004251"/>
    </source>
</evidence>
<name>A0A2G2V8E3_CAPBA</name>
<keyword evidence="4" id="KW-0433">Leucine-rich repeat</keyword>
<evidence type="ECO:0000256" key="3">
    <source>
        <dbReference type="ARBA" id="ARBA00022475"/>
    </source>
</evidence>
<keyword evidence="12" id="KW-1185">Reference proteome</keyword>
<dbReference type="PANTHER" id="PTHR27004:SF375">
    <property type="entry name" value="LEUCINE-RICH REPEAT-CONTAINING N-TERMINAL PLANT-TYPE DOMAIN-CONTAINING PROTEIN"/>
    <property type="match status" value="1"/>
</dbReference>
<dbReference type="EMBL" id="MLFT02000130">
    <property type="protein sequence ID" value="PHT29254.1"/>
    <property type="molecule type" value="Genomic_DNA"/>
</dbReference>
<dbReference type="InterPro" id="IPR032675">
    <property type="entry name" value="LRR_dom_sf"/>
</dbReference>
<dbReference type="FunFam" id="3.80.10.10:FF:000383">
    <property type="entry name" value="Leucine-rich repeat receptor protein kinase EMS1"/>
    <property type="match status" value="1"/>
</dbReference>
<evidence type="ECO:0000256" key="10">
    <source>
        <dbReference type="ARBA" id="ARBA00023180"/>
    </source>
</evidence>
<keyword evidence="6" id="KW-0677">Repeat</keyword>
<evidence type="ECO:0000256" key="4">
    <source>
        <dbReference type="ARBA" id="ARBA00022614"/>
    </source>
</evidence>
<keyword evidence="9" id="KW-0675">Receptor</keyword>
<organism evidence="11 12">
    <name type="scientific">Capsicum baccatum</name>
    <name type="common">Peruvian pepper</name>
    <dbReference type="NCBI Taxonomy" id="33114"/>
    <lineage>
        <taxon>Eukaryota</taxon>
        <taxon>Viridiplantae</taxon>
        <taxon>Streptophyta</taxon>
        <taxon>Embryophyta</taxon>
        <taxon>Tracheophyta</taxon>
        <taxon>Spermatophyta</taxon>
        <taxon>Magnoliopsida</taxon>
        <taxon>eudicotyledons</taxon>
        <taxon>Gunneridae</taxon>
        <taxon>Pentapetalae</taxon>
        <taxon>asterids</taxon>
        <taxon>lamiids</taxon>
        <taxon>Solanales</taxon>
        <taxon>Solanaceae</taxon>
        <taxon>Solanoideae</taxon>
        <taxon>Capsiceae</taxon>
        <taxon>Capsicum</taxon>
    </lineage>
</organism>
<reference evidence="11 12" key="1">
    <citation type="journal article" date="2017" name="Genome Biol.">
        <title>New reference genome sequences of hot pepper reveal the massive evolution of plant disease-resistance genes by retroduplication.</title>
        <authorList>
            <person name="Kim S."/>
            <person name="Park J."/>
            <person name="Yeom S.I."/>
            <person name="Kim Y.M."/>
            <person name="Seo E."/>
            <person name="Kim K.T."/>
            <person name="Kim M.S."/>
            <person name="Lee J.M."/>
            <person name="Cheong K."/>
            <person name="Shin H.S."/>
            <person name="Kim S.B."/>
            <person name="Han K."/>
            <person name="Lee J."/>
            <person name="Park M."/>
            <person name="Lee H.A."/>
            <person name="Lee H.Y."/>
            <person name="Lee Y."/>
            <person name="Oh S."/>
            <person name="Lee J.H."/>
            <person name="Choi E."/>
            <person name="Choi E."/>
            <person name="Lee S.E."/>
            <person name="Jeon J."/>
            <person name="Kim H."/>
            <person name="Choi G."/>
            <person name="Song H."/>
            <person name="Lee J."/>
            <person name="Lee S.C."/>
            <person name="Kwon J.K."/>
            <person name="Lee H.Y."/>
            <person name="Koo N."/>
            <person name="Hong Y."/>
            <person name="Kim R.W."/>
            <person name="Kang W.H."/>
            <person name="Huh J.H."/>
            <person name="Kang B.C."/>
            <person name="Yang T.J."/>
            <person name="Lee Y.H."/>
            <person name="Bennetzen J.L."/>
            <person name="Choi D."/>
        </authorList>
    </citation>
    <scope>NUCLEOTIDE SEQUENCE [LARGE SCALE GENOMIC DNA]</scope>
    <source>
        <strain evidence="12">cv. PBC81</strain>
    </source>
</reference>